<evidence type="ECO:0000313" key="1">
    <source>
        <dbReference type="EMBL" id="PTL37649.1"/>
    </source>
</evidence>
<organism evidence="1 2">
    <name type="scientific">Alkalicoccus saliphilus</name>
    <dbReference type="NCBI Taxonomy" id="200989"/>
    <lineage>
        <taxon>Bacteria</taxon>
        <taxon>Bacillati</taxon>
        <taxon>Bacillota</taxon>
        <taxon>Bacilli</taxon>
        <taxon>Bacillales</taxon>
        <taxon>Bacillaceae</taxon>
        <taxon>Alkalicoccus</taxon>
    </lineage>
</organism>
<dbReference type="InterPro" id="IPR038666">
    <property type="entry name" value="SSP1_head-tail_sf"/>
</dbReference>
<evidence type="ECO:0000313" key="2">
    <source>
        <dbReference type="Proteomes" id="UP000240509"/>
    </source>
</evidence>
<protein>
    <submittedName>
        <fullName evidence="1">Head-tail adaptor protein</fullName>
    </submittedName>
</protein>
<dbReference type="OrthoDB" id="9808209at2"/>
<keyword evidence="2" id="KW-1185">Reference proteome</keyword>
<dbReference type="InterPro" id="IPR008767">
    <property type="entry name" value="Phage_SPP1_head-tail_adaptor"/>
</dbReference>
<proteinExistence type="predicted"/>
<dbReference type="Gene3D" id="2.40.10.270">
    <property type="entry name" value="Bacteriophage SPP1 head-tail adaptor protein"/>
    <property type="match status" value="1"/>
</dbReference>
<dbReference type="AlphaFoldDB" id="A0A2T4U2M7"/>
<dbReference type="Pfam" id="PF05521">
    <property type="entry name" value="Phage_HCP"/>
    <property type="match status" value="1"/>
</dbReference>
<reference evidence="1 2" key="1">
    <citation type="submission" date="2018-03" db="EMBL/GenBank/DDBJ databases">
        <title>Alkalicoccus saliphilus sp. nov., isolated from a mineral pool.</title>
        <authorList>
            <person name="Zhao B."/>
        </authorList>
    </citation>
    <scope>NUCLEOTIDE SEQUENCE [LARGE SCALE GENOMIC DNA]</scope>
    <source>
        <strain evidence="1 2">6AG</strain>
    </source>
</reference>
<comment type="caution">
    <text evidence="1">The sequence shown here is derived from an EMBL/GenBank/DDBJ whole genome shotgun (WGS) entry which is preliminary data.</text>
</comment>
<name>A0A2T4U2M7_9BACI</name>
<accession>A0A2T4U2M7</accession>
<dbReference type="RefSeq" id="WP_107586112.1">
    <property type="nucleotide sequence ID" value="NZ_PZJJ01000039.1"/>
</dbReference>
<dbReference type="Proteomes" id="UP000240509">
    <property type="component" value="Unassembled WGS sequence"/>
</dbReference>
<sequence length="102" mass="11524">MAFNFKHRISFMEEIPNPGPDPGTSLQEVKKAWADIKTMKGSEFNTATMAGNLGVSRFIIKYTPGITSRMHIRFKGKDYSIRSIMNDDEQNRTITIIGEAIL</sequence>
<dbReference type="EMBL" id="PZJJ01000039">
    <property type="protein sequence ID" value="PTL37649.1"/>
    <property type="molecule type" value="Genomic_DNA"/>
</dbReference>
<dbReference type="NCBIfam" id="TIGR01563">
    <property type="entry name" value="gp16_SPP1"/>
    <property type="match status" value="1"/>
</dbReference>
<gene>
    <name evidence="1" type="ORF">C6Y45_15410</name>
</gene>